<accession>A0ABD0W230</accession>
<feature type="transmembrane region" description="Helical" evidence="1">
    <location>
        <begin position="129"/>
        <end position="151"/>
    </location>
</feature>
<reference evidence="2 3" key="1">
    <citation type="submission" date="2024-06" db="EMBL/GenBank/DDBJ databases">
        <authorList>
            <person name="Pan Q."/>
            <person name="Wen M."/>
            <person name="Jouanno E."/>
            <person name="Zahm M."/>
            <person name="Klopp C."/>
            <person name="Cabau C."/>
            <person name="Louis A."/>
            <person name="Berthelot C."/>
            <person name="Parey E."/>
            <person name="Roest Crollius H."/>
            <person name="Montfort J."/>
            <person name="Robinson-Rechavi M."/>
            <person name="Bouchez O."/>
            <person name="Lampietro C."/>
            <person name="Lopez Roques C."/>
            <person name="Donnadieu C."/>
            <person name="Postlethwait J."/>
            <person name="Bobe J."/>
            <person name="Verreycken H."/>
            <person name="Guiguen Y."/>
        </authorList>
    </citation>
    <scope>NUCLEOTIDE SEQUENCE [LARGE SCALE GENOMIC DNA]</scope>
    <source>
        <strain evidence="2">Up_M1</strain>
        <tissue evidence="2">Testis</tissue>
    </source>
</reference>
<gene>
    <name evidence="2" type="ORF">UPYG_G00348110</name>
</gene>
<sequence length="153" mass="17136">MVEHRIAQSRFISLQAGPGEVDATLSDQNVRMHARAVQTIGRQLAEIGDRLDREWAARLPNPWNAPYPLHVARPVHVLTRSIYRGIQGYVWSMKSLSGVAKAWLVSAFHCQTTHRVEVWVSWVSSIQPIWAKATLAAVALVAMATICTALWKE</sequence>
<dbReference type="EMBL" id="JAGEUA010000011">
    <property type="protein sequence ID" value="KAL0962993.1"/>
    <property type="molecule type" value="Genomic_DNA"/>
</dbReference>
<keyword evidence="1" id="KW-0472">Membrane</keyword>
<name>A0ABD0W230_UMBPY</name>
<keyword evidence="3" id="KW-1185">Reference proteome</keyword>
<dbReference type="Proteomes" id="UP001557470">
    <property type="component" value="Unassembled WGS sequence"/>
</dbReference>
<keyword evidence="1" id="KW-1133">Transmembrane helix</keyword>
<evidence type="ECO:0000256" key="1">
    <source>
        <dbReference type="SAM" id="Phobius"/>
    </source>
</evidence>
<keyword evidence="1" id="KW-0812">Transmembrane</keyword>
<evidence type="ECO:0000313" key="2">
    <source>
        <dbReference type="EMBL" id="KAL0962993.1"/>
    </source>
</evidence>
<protein>
    <submittedName>
        <fullName evidence="2">Uncharacterized protein</fullName>
    </submittedName>
</protein>
<dbReference type="AlphaFoldDB" id="A0ABD0W230"/>
<organism evidence="2 3">
    <name type="scientific">Umbra pygmaea</name>
    <name type="common">Eastern mudminnow</name>
    <dbReference type="NCBI Taxonomy" id="75934"/>
    <lineage>
        <taxon>Eukaryota</taxon>
        <taxon>Metazoa</taxon>
        <taxon>Chordata</taxon>
        <taxon>Craniata</taxon>
        <taxon>Vertebrata</taxon>
        <taxon>Euteleostomi</taxon>
        <taxon>Actinopterygii</taxon>
        <taxon>Neopterygii</taxon>
        <taxon>Teleostei</taxon>
        <taxon>Protacanthopterygii</taxon>
        <taxon>Esociformes</taxon>
        <taxon>Umbridae</taxon>
        <taxon>Umbra</taxon>
    </lineage>
</organism>
<proteinExistence type="predicted"/>
<evidence type="ECO:0000313" key="3">
    <source>
        <dbReference type="Proteomes" id="UP001557470"/>
    </source>
</evidence>
<comment type="caution">
    <text evidence="2">The sequence shown here is derived from an EMBL/GenBank/DDBJ whole genome shotgun (WGS) entry which is preliminary data.</text>
</comment>